<evidence type="ECO:0000256" key="8">
    <source>
        <dbReference type="ARBA" id="ARBA00023027"/>
    </source>
</evidence>
<dbReference type="GO" id="GO:0006742">
    <property type="term" value="P:NADP+ catabolic process"/>
    <property type="evidence" value="ECO:0007669"/>
    <property type="project" value="TreeGrafter"/>
</dbReference>
<dbReference type="InterPro" id="IPR015376">
    <property type="entry name" value="Znr_NADH_PPase"/>
</dbReference>
<evidence type="ECO:0000256" key="6">
    <source>
        <dbReference type="ARBA" id="ARBA00022801"/>
    </source>
</evidence>
<comment type="cofactor">
    <cofactor evidence="2">
        <name>Zn(2+)</name>
        <dbReference type="ChEBI" id="CHEBI:29105"/>
    </cofactor>
</comment>
<dbReference type="AlphaFoldDB" id="A0A0R2BEZ6"/>
<dbReference type="EMBL" id="AYYR01000013">
    <property type="protein sequence ID" value="KRM77285.1"/>
    <property type="molecule type" value="Genomic_DNA"/>
</dbReference>
<evidence type="ECO:0000256" key="4">
    <source>
        <dbReference type="ARBA" id="ARBA00012381"/>
    </source>
</evidence>
<dbReference type="PROSITE" id="PS00893">
    <property type="entry name" value="NUDIX_BOX"/>
    <property type="match status" value="1"/>
</dbReference>
<dbReference type="InterPro" id="IPR050241">
    <property type="entry name" value="NAD-cap_RNA_hydrolase_NudC"/>
</dbReference>
<evidence type="ECO:0000256" key="3">
    <source>
        <dbReference type="ARBA" id="ARBA00009595"/>
    </source>
</evidence>
<dbReference type="NCBIfam" id="NF001299">
    <property type="entry name" value="PRK00241.1"/>
    <property type="match status" value="1"/>
</dbReference>
<dbReference type="InterPro" id="IPR000086">
    <property type="entry name" value="NUDIX_hydrolase_dom"/>
</dbReference>
<keyword evidence="8" id="KW-0520">NAD</keyword>
<dbReference type="Proteomes" id="UP000051845">
    <property type="component" value="Unassembled WGS sequence"/>
</dbReference>
<evidence type="ECO:0000256" key="2">
    <source>
        <dbReference type="ARBA" id="ARBA00001947"/>
    </source>
</evidence>
<dbReference type="SUPFAM" id="SSF55811">
    <property type="entry name" value="Nudix"/>
    <property type="match status" value="1"/>
</dbReference>
<dbReference type="Gene3D" id="3.90.79.10">
    <property type="entry name" value="Nucleoside Triphosphate Pyrophosphohydrolase"/>
    <property type="match status" value="1"/>
</dbReference>
<evidence type="ECO:0000256" key="7">
    <source>
        <dbReference type="ARBA" id="ARBA00022842"/>
    </source>
</evidence>
<feature type="domain" description="Nudix hydrolase" evidence="10">
    <location>
        <begin position="148"/>
        <end position="276"/>
    </location>
</feature>
<dbReference type="CDD" id="cd03429">
    <property type="entry name" value="NUDIX_NADH_pyrophosphatase_Nudt13"/>
    <property type="match status" value="1"/>
</dbReference>
<dbReference type="InterPro" id="IPR015797">
    <property type="entry name" value="NUDIX_hydrolase-like_dom_sf"/>
</dbReference>
<evidence type="ECO:0000256" key="9">
    <source>
        <dbReference type="ARBA" id="ARBA00023679"/>
    </source>
</evidence>
<evidence type="ECO:0000313" key="11">
    <source>
        <dbReference type="EMBL" id="KRM77285.1"/>
    </source>
</evidence>
<dbReference type="Pfam" id="PF00293">
    <property type="entry name" value="NUDIX"/>
    <property type="match status" value="1"/>
</dbReference>
<dbReference type="GO" id="GO:0035529">
    <property type="term" value="F:NADH pyrophosphatase activity"/>
    <property type="evidence" value="ECO:0007669"/>
    <property type="project" value="TreeGrafter"/>
</dbReference>
<keyword evidence="6" id="KW-0378">Hydrolase</keyword>
<reference evidence="11 12" key="1">
    <citation type="journal article" date="2015" name="Genome Announc.">
        <title>Expanding the biotechnology potential of lactobacilli through comparative genomics of 213 strains and associated genera.</title>
        <authorList>
            <person name="Sun Z."/>
            <person name="Harris H.M."/>
            <person name="McCann A."/>
            <person name="Guo C."/>
            <person name="Argimon S."/>
            <person name="Zhang W."/>
            <person name="Yang X."/>
            <person name="Jeffery I.B."/>
            <person name="Cooney J.C."/>
            <person name="Kagawa T.F."/>
            <person name="Liu W."/>
            <person name="Song Y."/>
            <person name="Salvetti E."/>
            <person name="Wrobel A."/>
            <person name="Rasinkangas P."/>
            <person name="Parkhill J."/>
            <person name="Rea M.C."/>
            <person name="O'Sullivan O."/>
            <person name="Ritari J."/>
            <person name="Douillard F.P."/>
            <person name="Paul Ross R."/>
            <person name="Yang R."/>
            <person name="Briner A.E."/>
            <person name="Felis G.E."/>
            <person name="de Vos W.M."/>
            <person name="Barrangou R."/>
            <person name="Klaenhammer T.R."/>
            <person name="Caufield P.W."/>
            <person name="Cui Y."/>
            <person name="Zhang H."/>
            <person name="O'Toole P.W."/>
        </authorList>
    </citation>
    <scope>NUCLEOTIDE SEQUENCE [LARGE SCALE GENOMIC DNA]</scope>
    <source>
        <strain evidence="11 12">DSM 20515</strain>
    </source>
</reference>
<dbReference type="PROSITE" id="PS51462">
    <property type="entry name" value="NUDIX"/>
    <property type="match status" value="1"/>
</dbReference>
<evidence type="ECO:0000313" key="12">
    <source>
        <dbReference type="Proteomes" id="UP000051845"/>
    </source>
</evidence>
<gene>
    <name evidence="11" type="ORF">FC82_GL000530</name>
</gene>
<dbReference type="PATRIC" id="fig|1423733.4.peg.552"/>
<evidence type="ECO:0000259" key="10">
    <source>
        <dbReference type="PROSITE" id="PS51462"/>
    </source>
</evidence>
<comment type="caution">
    <text evidence="11">The sequence shown here is derived from an EMBL/GenBank/DDBJ whole genome shotgun (WGS) entry which is preliminary data.</text>
</comment>
<dbReference type="EC" id="3.6.1.22" evidence="4"/>
<keyword evidence="7" id="KW-0460">Magnesium</keyword>
<dbReference type="InterPro" id="IPR020084">
    <property type="entry name" value="NUDIX_hydrolase_CS"/>
</dbReference>
<accession>A0A0R2BEZ6</accession>
<name>A0A0R2BEZ6_SECCO</name>
<dbReference type="GO" id="GO:0046872">
    <property type="term" value="F:metal ion binding"/>
    <property type="evidence" value="ECO:0007669"/>
    <property type="project" value="UniProtKB-KW"/>
</dbReference>
<dbReference type="Pfam" id="PF09297">
    <property type="entry name" value="Zn_ribbon_NUD"/>
    <property type="match status" value="1"/>
</dbReference>
<comment type="similarity">
    <text evidence="3">Belongs to the Nudix hydrolase family. NudC subfamily.</text>
</comment>
<evidence type="ECO:0000256" key="1">
    <source>
        <dbReference type="ARBA" id="ARBA00001946"/>
    </source>
</evidence>
<dbReference type="STRING" id="33960.TY91_07790"/>
<dbReference type="PANTHER" id="PTHR42904">
    <property type="entry name" value="NUDIX HYDROLASE, NUDC SUBFAMILY"/>
    <property type="match status" value="1"/>
</dbReference>
<dbReference type="GO" id="GO:0019677">
    <property type="term" value="P:NAD+ catabolic process"/>
    <property type="evidence" value="ECO:0007669"/>
    <property type="project" value="TreeGrafter"/>
</dbReference>
<dbReference type="RefSeq" id="WP_056996209.1">
    <property type="nucleotide sequence ID" value="NZ_AYYR01000013.1"/>
</dbReference>
<dbReference type="InterPro" id="IPR049734">
    <property type="entry name" value="NudC-like_C"/>
</dbReference>
<protein>
    <recommendedName>
        <fullName evidence="4">NAD(+) diphosphatase</fullName>
        <ecNumber evidence="4">3.6.1.22</ecNumber>
    </recommendedName>
</protein>
<dbReference type="GO" id="GO:0005829">
    <property type="term" value="C:cytosol"/>
    <property type="evidence" value="ECO:0007669"/>
    <property type="project" value="TreeGrafter"/>
</dbReference>
<comment type="catalytic activity">
    <reaction evidence="9">
        <text>a 5'-end NAD(+)-phospho-ribonucleoside in mRNA + H2O = a 5'-end phospho-adenosine-phospho-ribonucleoside in mRNA + beta-nicotinamide D-ribonucleotide + 2 H(+)</text>
        <dbReference type="Rhea" id="RHEA:60876"/>
        <dbReference type="Rhea" id="RHEA-COMP:15698"/>
        <dbReference type="Rhea" id="RHEA-COMP:15719"/>
        <dbReference type="ChEBI" id="CHEBI:14649"/>
        <dbReference type="ChEBI" id="CHEBI:15377"/>
        <dbReference type="ChEBI" id="CHEBI:15378"/>
        <dbReference type="ChEBI" id="CHEBI:144029"/>
        <dbReference type="ChEBI" id="CHEBI:144051"/>
    </reaction>
    <physiologicalReaction direction="left-to-right" evidence="9">
        <dbReference type="Rhea" id="RHEA:60877"/>
    </physiologicalReaction>
</comment>
<dbReference type="PANTHER" id="PTHR42904:SF6">
    <property type="entry name" value="NAD-CAPPED RNA HYDROLASE NUDT12"/>
    <property type="match status" value="1"/>
</dbReference>
<organism evidence="11 12">
    <name type="scientific">Secundilactobacillus collinoides DSM 20515 = JCM 1123</name>
    <dbReference type="NCBI Taxonomy" id="1423733"/>
    <lineage>
        <taxon>Bacteria</taxon>
        <taxon>Bacillati</taxon>
        <taxon>Bacillota</taxon>
        <taxon>Bacilli</taxon>
        <taxon>Lactobacillales</taxon>
        <taxon>Lactobacillaceae</taxon>
        <taxon>Secundilactobacillus</taxon>
    </lineage>
</organism>
<comment type="cofactor">
    <cofactor evidence="1">
        <name>Mg(2+)</name>
        <dbReference type="ChEBI" id="CHEBI:18420"/>
    </cofactor>
</comment>
<sequence length="282" mass="32032">MFQEIAPQVLDTQYLNTPLSDDAFVVTIHQNQLLLVGTEETTRLPTYAEIKATYGQKLATLRYLLAVDDHHFFYLATELPELGDFSYRSMNALRHTTPKWRAFASVTAAHLAVWYHNNQYCGRCGHLYEPGAGERKLVCPNCGQELFPRISPAIIVAVKRHDQILLTKYAKGYDRFALIAGFVEIGETIEGTVRREVYEETGLEVTNLQYFKSQPWGFSQSILMGFFADLANGDTYDTDDYKSDPDELAVAKWFDRDTIPTDDNNLSLTKTMISAFRTGEVQ</sequence>
<proteinExistence type="inferred from homology"/>
<keyword evidence="5" id="KW-0479">Metal-binding</keyword>
<evidence type="ECO:0000256" key="5">
    <source>
        <dbReference type="ARBA" id="ARBA00022723"/>
    </source>
</evidence>
<dbReference type="Gene3D" id="3.90.79.20">
    <property type="match status" value="1"/>
</dbReference>